<dbReference type="PANTHER" id="PTHR34219:SF3">
    <property type="entry name" value="BLL7967 PROTEIN"/>
    <property type="match status" value="1"/>
</dbReference>
<keyword evidence="1" id="KW-0812">Transmembrane</keyword>
<dbReference type="EMBL" id="JAGHKO010000005">
    <property type="protein sequence ID" value="MBO9202975.1"/>
    <property type="molecule type" value="Genomic_DNA"/>
</dbReference>
<feature type="transmembrane region" description="Helical" evidence="1">
    <location>
        <begin position="20"/>
        <end position="43"/>
    </location>
</feature>
<evidence type="ECO:0000313" key="2">
    <source>
        <dbReference type="EMBL" id="MBO9202975.1"/>
    </source>
</evidence>
<evidence type="ECO:0000313" key="3">
    <source>
        <dbReference type="Proteomes" id="UP000677244"/>
    </source>
</evidence>
<gene>
    <name evidence="2" type="ORF">J7I42_21975</name>
</gene>
<protein>
    <submittedName>
        <fullName evidence="2">PepSY domain-containing protein</fullName>
    </submittedName>
</protein>
<evidence type="ECO:0000256" key="1">
    <source>
        <dbReference type="SAM" id="Phobius"/>
    </source>
</evidence>
<proteinExistence type="predicted"/>
<feature type="transmembrane region" description="Helical" evidence="1">
    <location>
        <begin position="156"/>
        <end position="176"/>
    </location>
</feature>
<organism evidence="2 3">
    <name type="scientific">Niastella soli</name>
    <dbReference type="NCBI Taxonomy" id="2821487"/>
    <lineage>
        <taxon>Bacteria</taxon>
        <taxon>Pseudomonadati</taxon>
        <taxon>Bacteroidota</taxon>
        <taxon>Chitinophagia</taxon>
        <taxon>Chitinophagales</taxon>
        <taxon>Chitinophagaceae</taxon>
        <taxon>Niastella</taxon>
    </lineage>
</organism>
<reference evidence="2 3" key="1">
    <citation type="submission" date="2021-03" db="EMBL/GenBank/DDBJ databases">
        <title>Assistant Professor.</title>
        <authorList>
            <person name="Huq M.A."/>
        </authorList>
    </citation>
    <scope>NUCLEOTIDE SEQUENCE [LARGE SCALE GENOMIC DNA]</scope>
    <source>
        <strain evidence="2 3">MAH-29</strain>
    </source>
</reference>
<feature type="transmembrane region" description="Helical" evidence="1">
    <location>
        <begin position="208"/>
        <end position="228"/>
    </location>
</feature>
<comment type="caution">
    <text evidence="2">The sequence shown here is derived from an EMBL/GenBank/DDBJ whole genome shotgun (WGS) entry which is preliminary data.</text>
</comment>
<dbReference type="InterPro" id="IPR005625">
    <property type="entry name" value="PepSY-ass_TM"/>
</dbReference>
<dbReference type="Proteomes" id="UP000677244">
    <property type="component" value="Unassembled WGS sequence"/>
</dbReference>
<keyword evidence="3" id="KW-1185">Reference proteome</keyword>
<dbReference type="Pfam" id="PF03929">
    <property type="entry name" value="PepSY_TM"/>
    <property type="match status" value="1"/>
</dbReference>
<keyword evidence="1" id="KW-0472">Membrane</keyword>
<dbReference type="PANTHER" id="PTHR34219">
    <property type="entry name" value="IRON-REGULATED INNER MEMBRANE PROTEIN-RELATED"/>
    <property type="match status" value="1"/>
</dbReference>
<accession>A0ABS3YZZ0</accession>
<dbReference type="RefSeq" id="WP_209141032.1">
    <property type="nucleotide sequence ID" value="NZ_JAGHKO010000005.1"/>
</dbReference>
<sequence length="414" mass="46801">MNNPKKRGKSLFRTINDWLHLWLGLVSGIIVFIISITGCIYAFQKEISSVTQPYQFVPVEAKPYLSPSTLRHIAELHQFGDKAGKPGKVINAVQYPGKGKAALATYRDKKTGYMMVYLNPYSGKVLKSKALEKDFFRIILMGHYNLWLPREIGQQVVCWGTMIFVVLLITGLIMWWPKNLRKANVNKSFKVKWKASFKRVNYDLHNVLGFYVLIGALIIAITGLYFGFKWVPKSIYWVTSGGKQIPERRGTVFSDTTHIPQQTALYSPEDSVWANLRRGYTNEGSLQITFAQKQSDAITASYNPQEGTFYKNHTRYFDRYTLQEIPGKTLYNKPFEEGSAADKLVRMNYDIHVGAIGGIAGKCIAFLISLISGSLPITGFIVWWGKKRKAKDTRTKTQNLKGGSPVIVASSLAR</sequence>
<feature type="transmembrane region" description="Helical" evidence="1">
    <location>
        <begin position="364"/>
        <end position="385"/>
    </location>
</feature>
<name>A0ABS3YZZ0_9BACT</name>
<keyword evidence="1" id="KW-1133">Transmembrane helix</keyword>